<feature type="transmembrane region" description="Helical" evidence="2">
    <location>
        <begin position="57"/>
        <end position="82"/>
    </location>
</feature>
<feature type="transmembrane region" description="Helical" evidence="2">
    <location>
        <begin position="318"/>
        <end position="341"/>
    </location>
</feature>
<evidence type="ECO:0000256" key="1">
    <source>
        <dbReference type="ARBA" id="ARBA00004651"/>
    </source>
</evidence>
<dbReference type="PANTHER" id="PTHR23526">
    <property type="entry name" value="INTEGRAL MEMBRANE TRANSPORT PROTEIN-RELATED"/>
    <property type="match status" value="1"/>
</dbReference>
<proteinExistence type="predicted"/>
<name>A0A3D9IFZ9_9BACL</name>
<feature type="transmembrane region" description="Helical" evidence="2">
    <location>
        <begin position="89"/>
        <end position="109"/>
    </location>
</feature>
<dbReference type="InterPro" id="IPR052528">
    <property type="entry name" value="Sugar_transport-like"/>
</dbReference>
<feature type="transmembrane region" description="Helical" evidence="2">
    <location>
        <begin position="362"/>
        <end position="380"/>
    </location>
</feature>
<dbReference type="PANTHER" id="PTHR23526:SF2">
    <property type="entry name" value="MAJOR FACILITATOR SUPERFAMILY (MFS) PROFILE DOMAIN-CONTAINING PROTEIN"/>
    <property type="match status" value="1"/>
</dbReference>
<dbReference type="GO" id="GO:0005886">
    <property type="term" value="C:plasma membrane"/>
    <property type="evidence" value="ECO:0007669"/>
    <property type="project" value="UniProtKB-SubCell"/>
</dbReference>
<feature type="transmembrane region" description="Helical" evidence="2">
    <location>
        <begin position="227"/>
        <end position="251"/>
    </location>
</feature>
<feature type="transmembrane region" description="Helical" evidence="2">
    <location>
        <begin position="27"/>
        <end position="51"/>
    </location>
</feature>
<dbReference type="InterPro" id="IPR011701">
    <property type="entry name" value="MFS"/>
</dbReference>
<keyword evidence="2" id="KW-0812">Transmembrane</keyword>
<comment type="subcellular location">
    <subcellularLocation>
        <location evidence="1">Cell membrane</location>
        <topology evidence="1">Multi-pass membrane protein</topology>
    </subcellularLocation>
</comment>
<gene>
    <name evidence="3" type="ORF">DFP95_106281</name>
</gene>
<dbReference type="SUPFAM" id="SSF103473">
    <property type="entry name" value="MFS general substrate transporter"/>
    <property type="match status" value="1"/>
</dbReference>
<evidence type="ECO:0000313" key="4">
    <source>
        <dbReference type="Proteomes" id="UP000256869"/>
    </source>
</evidence>
<dbReference type="OrthoDB" id="2767994at2"/>
<dbReference type="AlphaFoldDB" id="A0A3D9IFZ9"/>
<feature type="transmembrane region" description="Helical" evidence="2">
    <location>
        <begin position="386"/>
        <end position="405"/>
    </location>
</feature>
<dbReference type="Proteomes" id="UP000256869">
    <property type="component" value="Unassembled WGS sequence"/>
</dbReference>
<dbReference type="Pfam" id="PF07690">
    <property type="entry name" value="MFS_1"/>
    <property type="match status" value="1"/>
</dbReference>
<feature type="transmembrane region" description="Helical" evidence="2">
    <location>
        <begin position="294"/>
        <end position="312"/>
    </location>
</feature>
<reference evidence="3 4" key="1">
    <citation type="submission" date="2018-07" db="EMBL/GenBank/DDBJ databases">
        <title>Genomic Encyclopedia of Type Strains, Phase III (KMG-III): the genomes of soil and plant-associated and newly described type strains.</title>
        <authorList>
            <person name="Whitman W."/>
        </authorList>
    </citation>
    <scope>NUCLEOTIDE SEQUENCE [LARGE SCALE GENOMIC DNA]</scope>
    <source>
        <strain evidence="3 4">CECT 8236</strain>
    </source>
</reference>
<dbReference type="RefSeq" id="WP_115993191.1">
    <property type="nucleotide sequence ID" value="NZ_QRDY01000006.1"/>
</dbReference>
<dbReference type="EMBL" id="QRDY01000006">
    <property type="protein sequence ID" value="RED60489.1"/>
    <property type="molecule type" value="Genomic_DNA"/>
</dbReference>
<organism evidence="3 4">
    <name type="scientific">Cohnella lupini</name>
    <dbReference type="NCBI Taxonomy" id="1294267"/>
    <lineage>
        <taxon>Bacteria</taxon>
        <taxon>Bacillati</taxon>
        <taxon>Bacillota</taxon>
        <taxon>Bacilli</taxon>
        <taxon>Bacillales</taxon>
        <taxon>Paenibacillaceae</taxon>
        <taxon>Cohnella</taxon>
    </lineage>
</organism>
<feature type="transmembrane region" description="Helical" evidence="2">
    <location>
        <begin position="263"/>
        <end position="282"/>
    </location>
</feature>
<sequence>MKLRVPWPLFQRAKAASKQRLSKEARVALLIHGCFQFGASMSGLFLNLYLWRLTEDLVINGIFNIIVYGMTPIAFAIGGWIAKKKDRMVTYRLGIALITVFFLVVIFARENVVAYYPWFAAFNGLALGLYWTGYLVLMYDVTDVQNRSRYLGVNMIVFNSAGLAGPALSGFLISLFEGLRGYLLTFGAASMLFGIASFFSLRIRRIDSHHRTYYLKYSGLMMKKNKLWVLALLSFSVLGLFQGLMLFLPNILMFQTVGREDQVGYLTVGFALLTIVTGFFISRRKQQLNIRRDLLVASLFIIGGSAVLFFDIRLWTVILFMSIYSLMAPLIINTLTSYYYRIMDGLPLRGMFRIESVVVREFFLNTGRVVSILLQVIFASDVNSPALPVVLLVTALTQLGIVLLVRNRI</sequence>
<comment type="caution">
    <text evidence="3">The sequence shown here is derived from an EMBL/GenBank/DDBJ whole genome shotgun (WGS) entry which is preliminary data.</text>
</comment>
<dbReference type="InterPro" id="IPR036259">
    <property type="entry name" value="MFS_trans_sf"/>
</dbReference>
<feature type="transmembrane region" description="Helical" evidence="2">
    <location>
        <begin position="182"/>
        <end position="201"/>
    </location>
</feature>
<keyword evidence="2" id="KW-0472">Membrane</keyword>
<accession>A0A3D9IFZ9</accession>
<keyword evidence="4" id="KW-1185">Reference proteome</keyword>
<evidence type="ECO:0000256" key="2">
    <source>
        <dbReference type="SAM" id="Phobius"/>
    </source>
</evidence>
<feature type="transmembrane region" description="Helical" evidence="2">
    <location>
        <begin position="115"/>
        <end position="139"/>
    </location>
</feature>
<dbReference type="GO" id="GO:0022857">
    <property type="term" value="F:transmembrane transporter activity"/>
    <property type="evidence" value="ECO:0007669"/>
    <property type="project" value="InterPro"/>
</dbReference>
<evidence type="ECO:0000313" key="3">
    <source>
        <dbReference type="EMBL" id="RED60489.1"/>
    </source>
</evidence>
<protein>
    <submittedName>
        <fullName evidence="3">YQGE family putative transporter</fullName>
    </submittedName>
</protein>
<keyword evidence="2" id="KW-1133">Transmembrane helix</keyword>
<feature type="transmembrane region" description="Helical" evidence="2">
    <location>
        <begin position="151"/>
        <end position="176"/>
    </location>
</feature>
<dbReference type="Gene3D" id="1.20.1250.20">
    <property type="entry name" value="MFS general substrate transporter like domains"/>
    <property type="match status" value="1"/>
</dbReference>